<dbReference type="GO" id="GO:0006313">
    <property type="term" value="P:DNA transposition"/>
    <property type="evidence" value="ECO:0007669"/>
    <property type="project" value="InterPro"/>
</dbReference>
<gene>
    <name evidence="3" type="ORF">DKM44_05875</name>
</gene>
<accession>A0A2Z3JHG0</accession>
<dbReference type="PANTHER" id="PTHR30007:SF1">
    <property type="entry name" value="BLR1914 PROTEIN"/>
    <property type="match status" value="1"/>
</dbReference>
<dbReference type="Pfam" id="PF01609">
    <property type="entry name" value="DDE_Tnp_1"/>
    <property type="match status" value="1"/>
</dbReference>
<evidence type="ECO:0000313" key="4">
    <source>
        <dbReference type="Proteomes" id="UP000245368"/>
    </source>
</evidence>
<reference evidence="3 4" key="1">
    <citation type="submission" date="2018-05" db="EMBL/GenBank/DDBJ databases">
        <title>Complete Genome Sequence of Deinococcus sp. strain 17bor-2.</title>
        <authorList>
            <person name="Srinivasan S."/>
        </authorList>
    </citation>
    <scope>NUCLEOTIDE SEQUENCE [LARGE SCALE GENOMIC DNA]</scope>
    <source>
        <strain evidence="3 4">17bor-2</strain>
    </source>
</reference>
<evidence type="ECO:0000259" key="2">
    <source>
        <dbReference type="Pfam" id="PF13340"/>
    </source>
</evidence>
<dbReference type="NCBIfam" id="NF033580">
    <property type="entry name" value="transpos_IS5_3"/>
    <property type="match status" value="1"/>
</dbReference>
<dbReference type="GO" id="GO:0003677">
    <property type="term" value="F:DNA binding"/>
    <property type="evidence" value="ECO:0007669"/>
    <property type="project" value="InterPro"/>
</dbReference>
<dbReference type="Pfam" id="PF13340">
    <property type="entry name" value="DUF4096"/>
    <property type="match status" value="1"/>
</dbReference>
<proteinExistence type="predicted"/>
<dbReference type="GO" id="GO:0004803">
    <property type="term" value="F:transposase activity"/>
    <property type="evidence" value="ECO:0007669"/>
    <property type="project" value="InterPro"/>
</dbReference>
<dbReference type="Proteomes" id="UP000245368">
    <property type="component" value="Chromosome"/>
</dbReference>
<dbReference type="InterPro" id="IPR002559">
    <property type="entry name" value="Transposase_11"/>
</dbReference>
<evidence type="ECO:0000313" key="3">
    <source>
        <dbReference type="EMBL" id="AWN22810.1"/>
    </source>
</evidence>
<dbReference type="OrthoDB" id="63271at2"/>
<dbReference type="KEGG" id="dez:DKM44_05875"/>
<dbReference type="EMBL" id="CP029494">
    <property type="protein sequence ID" value="AWN22810.1"/>
    <property type="molecule type" value="Genomic_DNA"/>
</dbReference>
<sequence>MSYRTDLTDAQWHALRPHLPANPKRGRPFAEHRRVINGILWRIKLGAPWRDIPERYGPWRTCHDRLSRWERDNTWLRILQVLQGVADRQGQINWEGASIDSTHLRAHRSAVGARKQSLQNDSRAVIAGEWLGHSRGGRTTKLHLCADGNARPLSVVLSEGQRADGPFLLPVLKAIRVPRAAKGRPRSRPPVIRVDRAYGARVYRRLVQARGIRFVCPEREDAKRYRREKGTHGGRPPAFDPEAYKGRNVVERAVNRLKDFRAIATRYEKRGRNFMAVVLVACLVLWL</sequence>
<dbReference type="InterPro" id="IPR025161">
    <property type="entry name" value="IS402-like_dom"/>
</dbReference>
<dbReference type="AlphaFoldDB" id="A0A2Z3JHG0"/>
<feature type="domain" description="Transposase IS4-like" evidence="1">
    <location>
        <begin position="98"/>
        <end position="285"/>
    </location>
</feature>
<protein>
    <submittedName>
        <fullName evidence="3">IS5 family transposase</fullName>
    </submittedName>
</protein>
<dbReference type="RefSeq" id="WP_109826092.1">
    <property type="nucleotide sequence ID" value="NZ_CP029494.1"/>
</dbReference>
<feature type="domain" description="Insertion element IS402-like" evidence="2">
    <location>
        <begin position="7"/>
        <end position="78"/>
    </location>
</feature>
<organism evidence="3 4">
    <name type="scientific">Deinococcus irradiatisoli</name>
    <dbReference type="NCBI Taxonomy" id="2202254"/>
    <lineage>
        <taxon>Bacteria</taxon>
        <taxon>Thermotogati</taxon>
        <taxon>Deinococcota</taxon>
        <taxon>Deinococci</taxon>
        <taxon>Deinococcales</taxon>
        <taxon>Deinococcaceae</taxon>
        <taxon>Deinococcus</taxon>
    </lineage>
</organism>
<dbReference type="PANTHER" id="PTHR30007">
    <property type="entry name" value="PHP DOMAIN PROTEIN"/>
    <property type="match status" value="1"/>
</dbReference>
<evidence type="ECO:0000259" key="1">
    <source>
        <dbReference type="Pfam" id="PF01609"/>
    </source>
</evidence>
<name>A0A2Z3JHG0_9DEIO</name>
<keyword evidence="4" id="KW-1185">Reference proteome</keyword>